<name>E4ZUW7_LEPMJ</name>
<organism evidence="2">
    <name type="scientific">Leptosphaeria maculans (strain JN3 / isolate v23.1.3 / race Av1-4-5-6-7-8)</name>
    <name type="common">Blackleg fungus</name>
    <name type="synonym">Phoma lingam</name>
    <dbReference type="NCBI Taxonomy" id="985895"/>
    <lineage>
        <taxon>Eukaryota</taxon>
        <taxon>Fungi</taxon>
        <taxon>Dikarya</taxon>
        <taxon>Ascomycota</taxon>
        <taxon>Pezizomycotina</taxon>
        <taxon>Dothideomycetes</taxon>
        <taxon>Pleosporomycetidae</taxon>
        <taxon>Pleosporales</taxon>
        <taxon>Pleosporineae</taxon>
        <taxon>Leptosphaeriaceae</taxon>
        <taxon>Plenodomus</taxon>
        <taxon>Plenodomus lingam/Leptosphaeria maculans species complex</taxon>
    </lineage>
</organism>
<dbReference type="VEuPathDB" id="FungiDB:LEMA_P113190.1"/>
<keyword evidence="2" id="KW-1185">Reference proteome</keyword>
<dbReference type="HOGENOM" id="CLU_1993016_0_0_1"/>
<dbReference type="EMBL" id="FP929126">
    <property type="protein sequence ID" value="CBX94904.1"/>
    <property type="molecule type" value="Genomic_DNA"/>
</dbReference>
<accession>E4ZUW7</accession>
<dbReference type="Proteomes" id="UP000002668">
    <property type="component" value="Genome"/>
</dbReference>
<protein>
    <submittedName>
        <fullName evidence="1">Predicted protein</fullName>
    </submittedName>
</protein>
<proteinExistence type="predicted"/>
<dbReference type="AlphaFoldDB" id="E4ZUW7"/>
<dbReference type="InParanoid" id="E4ZUW7"/>
<sequence length="125" mass="13825">MCFVPDRVPQCHTRSRRRYFFGSVAGSENKATPNKQQCDLSLCRMLAAEFASFDWSPWDEHCDLGGLPYSQQYFATGTRIIAIVVSEVGPNIPLFAVSDLLFPGHSASSILYDESSTEHSATDTA</sequence>
<reference evidence="2" key="1">
    <citation type="journal article" date="2011" name="Nat. Commun.">
        <title>Effector diversification within compartments of the Leptosphaeria maculans genome affected by Repeat-Induced Point mutations.</title>
        <authorList>
            <person name="Rouxel T."/>
            <person name="Grandaubert J."/>
            <person name="Hane J.K."/>
            <person name="Hoede C."/>
            <person name="van de Wouw A.P."/>
            <person name="Couloux A."/>
            <person name="Dominguez V."/>
            <person name="Anthouard V."/>
            <person name="Bally P."/>
            <person name="Bourras S."/>
            <person name="Cozijnsen A.J."/>
            <person name="Ciuffetti L.M."/>
            <person name="Degrave A."/>
            <person name="Dilmaghani A."/>
            <person name="Duret L."/>
            <person name="Fudal I."/>
            <person name="Goodwin S.B."/>
            <person name="Gout L."/>
            <person name="Glaser N."/>
            <person name="Linglin J."/>
            <person name="Kema G.H.J."/>
            <person name="Lapalu N."/>
            <person name="Lawrence C.B."/>
            <person name="May K."/>
            <person name="Meyer M."/>
            <person name="Ollivier B."/>
            <person name="Poulain J."/>
            <person name="Schoch C.L."/>
            <person name="Simon A."/>
            <person name="Spatafora J.W."/>
            <person name="Stachowiak A."/>
            <person name="Turgeon B.G."/>
            <person name="Tyler B.M."/>
            <person name="Vincent D."/>
            <person name="Weissenbach J."/>
            <person name="Amselem J."/>
            <person name="Quesneville H."/>
            <person name="Oliver R.P."/>
            <person name="Wincker P."/>
            <person name="Balesdent M.-H."/>
            <person name="Howlett B.J."/>
        </authorList>
    </citation>
    <scope>NUCLEOTIDE SEQUENCE [LARGE SCALE GENOMIC DNA]</scope>
    <source>
        <strain evidence="2">JN3 / isolate v23.1.3 / race Av1-4-5-6-7-8</strain>
    </source>
</reference>
<evidence type="ECO:0000313" key="1">
    <source>
        <dbReference type="EMBL" id="CBX94904.1"/>
    </source>
</evidence>
<gene>
    <name evidence="1" type="ORF">LEMA_P113190.1</name>
</gene>
<evidence type="ECO:0000313" key="2">
    <source>
        <dbReference type="Proteomes" id="UP000002668"/>
    </source>
</evidence>